<organism evidence="2 3">
    <name type="scientific">Arcticibacter pallidicorallinus</name>
    <dbReference type="NCBI Taxonomy" id="1259464"/>
    <lineage>
        <taxon>Bacteria</taxon>
        <taxon>Pseudomonadati</taxon>
        <taxon>Bacteroidota</taxon>
        <taxon>Sphingobacteriia</taxon>
        <taxon>Sphingobacteriales</taxon>
        <taxon>Sphingobacteriaceae</taxon>
        <taxon>Arcticibacter</taxon>
    </lineage>
</organism>
<dbReference type="AlphaFoldDB" id="A0A2T0UBH3"/>
<keyword evidence="3" id="KW-1185">Reference proteome</keyword>
<evidence type="ECO:0000256" key="1">
    <source>
        <dbReference type="ARBA" id="ARBA00022679"/>
    </source>
</evidence>
<evidence type="ECO:0000313" key="3">
    <source>
        <dbReference type="Proteomes" id="UP000238034"/>
    </source>
</evidence>
<dbReference type="PANTHER" id="PTHR46401:SF2">
    <property type="entry name" value="GLYCOSYLTRANSFERASE WBBK-RELATED"/>
    <property type="match status" value="1"/>
</dbReference>
<dbReference type="Pfam" id="PF13692">
    <property type="entry name" value="Glyco_trans_1_4"/>
    <property type="match status" value="1"/>
</dbReference>
<dbReference type="SUPFAM" id="SSF53756">
    <property type="entry name" value="UDP-Glycosyltransferase/glycogen phosphorylase"/>
    <property type="match status" value="1"/>
</dbReference>
<dbReference type="Gene3D" id="3.40.50.2000">
    <property type="entry name" value="Glycogen Phosphorylase B"/>
    <property type="match status" value="1"/>
</dbReference>
<dbReference type="GO" id="GO:0016757">
    <property type="term" value="F:glycosyltransferase activity"/>
    <property type="evidence" value="ECO:0007669"/>
    <property type="project" value="TreeGrafter"/>
</dbReference>
<dbReference type="OrthoDB" id="9771846at2"/>
<dbReference type="RefSeq" id="WP_106290589.1">
    <property type="nucleotide sequence ID" value="NZ_PVTH01000001.1"/>
</dbReference>
<accession>A0A2T0UBH3</accession>
<evidence type="ECO:0000313" key="2">
    <source>
        <dbReference type="EMBL" id="PRY55290.1"/>
    </source>
</evidence>
<protein>
    <submittedName>
        <fullName evidence="2">Glycosyltransferase involved in cell wall biosynthesis</fullName>
    </submittedName>
</protein>
<dbReference type="GO" id="GO:0009103">
    <property type="term" value="P:lipopolysaccharide biosynthetic process"/>
    <property type="evidence" value="ECO:0007669"/>
    <property type="project" value="TreeGrafter"/>
</dbReference>
<dbReference type="Proteomes" id="UP000238034">
    <property type="component" value="Unassembled WGS sequence"/>
</dbReference>
<gene>
    <name evidence="2" type="ORF">B0I27_101259</name>
</gene>
<sequence>MTEKTKVVYYTHVYYLDAALEYIKQISLTHSVYVFIELGKEGLKANIFDLDIDLSAYPPLVSFYDVKSKWNISELESYFVNTKETYFLTYANPQSLSLLAFKRAINFVSQLRRIQPDYVHFEDLSLRQVWMLPYLSLNPQKLVINAHDPLPHSGESMIKRKLLKSAFFFFTKKYVCFSEFSKNQLRGIVSKKSDVYLIKLLPYTVYSNYQPSLEVMDRNITFVGRLSPYKGIDLFLNAIKLLGREDRVGSYVVAGKRIGSYDPGFAKFTSKSLQVIDKHLSNDELVKIILNSKLIVCPYLDATQSGVIMTAYALNRPVLVTPVGGLPEYVQNGVTGLIMHDVDTQALIKSLEFFERHETDFSDMSLSIKEWRKRAVRQNNEIIESIYKKRKEQ</sequence>
<keyword evidence="1 2" id="KW-0808">Transferase</keyword>
<name>A0A2T0UBH3_9SPHI</name>
<dbReference type="PANTHER" id="PTHR46401">
    <property type="entry name" value="GLYCOSYLTRANSFERASE WBBK-RELATED"/>
    <property type="match status" value="1"/>
</dbReference>
<dbReference type="CDD" id="cd03801">
    <property type="entry name" value="GT4_PimA-like"/>
    <property type="match status" value="1"/>
</dbReference>
<proteinExistence type="predicted"/>
<dbReference type="EMBL" id="PVTH01000001">
    <property type="protein sequence ID" value="PRY55290.1"/>
    <property type="molecule type" value="Genomic_DNA"/>
</dbReference>
<comment type="caution">
    <text evidence="2">The sequence shown here is derived from an EMBL/GenBank/DDBJ whole genome shotgun (WGS) entry which is preliminary data.</text>
</comment>
<reference evidence="2 3" key="1">
    <citation type="submission" date="2018-03" db="EMBL/GenBank/DDBJ databases">
        <title>Genomic Encyclopedia of Type Strains, Phase III (KMG-III): the genomes of soil and plant-associated and newly described type strains.</title>
        <authorList>
            <person name="Whitman W."/>
        </authorList>
    </citation>
    <scope>NUCLEOTIDE SEQUENCE [LARGE SCALE GENOMIC DNA]</scope>
    <source>
        <strain evidence="2 3">CGMCC 1.9313</strain>
    </source>
</reference>